<dbReference type="Pfam" id="PF05163">
    <property type="entry name" value="DinB"/>
    <property type="match status" value="1"/>
</dbReference>
<dbReference type="Proteomes" id="UP000613030">
    <property type="component" value="Unassembled WGS sequence"/>
</dbReference>
<dbReference type="InterPro" id="IPR007837">
    <property type="entry name" value="DinB"/>
</dbReference>
<dbReference type="RefSeq" id="WP_202008991.1">
    <property type="nucleotide sequence ID" value="NZ_JAERRB010000003.1"/>
</dbReference>
<dbReference type="EMBL" id="JAERRB010000003">
    <property type="protein sequence ID" value="MBL0741620.1"/>
    <property type="molecule type" value="Genomic_DNA"/>
</dbReference>
<dbReference type="Gene3D" id="1.20.120.450">
    <property type="entry name" value="dinb family like domain"/>
    <property type="match status" value="1"/>
</dbReference>
<comment type="similarity">
    <text evidence="1">Belongs to the DinB family.</text>
</comment>
<dbReference type="PANTHER" id="PTHR37302:SF3">
    <property type="entry name" value="DAMAGE-INDUCIBLE PROTEIN DINB"/>
    <property type="match status" value="1"/>
</dbReference>
<protein>
    <submittedName>
        <fullName evidence="3">DinB family protein</fullName>
    </submittedName>
</protein>
<reference evidence="3 4" key="1">
    <citation type="submission" date="2021-01" db="EMBL/GenBank/DDBJ databases">
        <title>Chryseolinea sp. Jin1 Genome sequencing and assembly.</title>
        <authorList>
            <person name="Kim I."/>
        </authorList>
    </citation>
    <scope>NUCLEOTIDE SEQUENCE [LARGE SCALE GENOMIC DNA]</scope>
    <source>
        <strain evidence="3 4">Jin1</strain>
    </source>
</reference>
<comment type="caution">
    <text evidence="3">The sequence shown here is derived from an EMBL/GenBank/DDBJ whole genome shotgun (WGS) entry which is preliminary data.</text>
</comment>
<evidence type="ECO:0000313" key="4">
    <source>
        <dbReference type="Proteomes" id="UP000613030"/>
    </source>
</evidence>
<sequence length="156" mass="18456">MKKYFLKLYQYNYWANKRVLSALTSQNVSDEKILSIMGHVVAAQYLWLHRIQGLPPAEVKLWGTYNLPQLVSMAEEIGTRWLQFVESTDNFDRELTYHNYTNDPYINNVENIMIHLVNHSSYHRAQIALLLRQNGFEPINTDFITYDRVITGQWKD</sequence>
<gene>
    <name evidence="3" type="ORF">JI741_10345</name>
</gene>
<dbReference type="SUPFAM" id="SSF109854">
    <property type="entry name" value="DinB/YfiT-like putative metalloenzymes"/>
    <property type="match status" value="1"/>
</dbReference>
<keyword evidence="4" id="KW-1185">Reference proteome</keyword>
<evidence type="ECO:0000313" key="3">
    <source>
        <dbReference type="EMBL" id="MBL0741620.1"/>
    </source>
</evidence>
<dbReference type="PANTHER" id="PTHR37302">
    <property type="entry name" value="SLR1116 PROTEIN"/>
    <property type="match status" value="1"/>
</dbReference>
<organism evidence="3 4">
    <name type="scientific">Chryseolinea lacunae</name>
    <dbReference type="NCBI Taxonomy" id="2801331"/>
    <lineage>
        <taxon>Bacteria</taxon>
        <taxon>Pseudomonadati</taxon>
        <taxon>Bacteroidota</taxon>
        <taxon>Cytophagia</taxon>
        <taxon>Cytophagales</taxon>
        <taxon>Fulvivirgaceae</taxon>
        <taxon>Chryseolinea</taxon>
    </lineage>
</organism>
<dbReference type="InterPro" id="IPR034660">
    <property type="entry name" value="DinB/YfiT-like"/>
</dbReference>
<evidence type="ECO:0000256" key="2">
    <source>
        <dbReference type="ARBA" id="ARBA00022723"/>
    </source>
</evidence>
<name>A0ABS1KQL1_9BACT</name>
<evidence type="ECO:0000256" key="1">
    <source>
        <dbReference type="ARBA" id="ARBA00008635"/>
    </source>
</evidence>
<proteinExistence type="inferred from homology"/>
<accession>A0ABS1KQL1</accession>
<keyword evidence="2" id="KW-0479">Metal-binding</keyword>